<evidence type="ECO:0000313" key="1">
    <source>
        <dbReference type="EMBL" id="QJA72443.1"/>
    </source>
</evidence>
<dbReference type="Gene3D" id="3.90.1690.10">
    <property type="entry name" value="phage-related protein like domain"/>
    <property type="match status" value="1"/>
</dbReference>
<sequence length="306" mass="33562">MIDPRSVHIDAALSNISVMFKNAAFVAEQILPVLQVQKESDKFYKYDKQDAFKLPDTIRADGTEANEASLAISTDDYAVNEHALKDIVTDRVRDNADVAIQPDIDITEWLTGLILLRLEKDMATLVTSITNITNNITLSGTNQWSDYDNSTPLSDIKTGKASVRKNTGREANTITLGGDVAETLSLHPEIKDLRKRVDASLLTDAGLPPKILGLKVIEAKSVEDQAYAGKTASLGYVFGKNALISFTDPNAGLRSLTLGRVIRAKARMTRKWRDEGRRGTMIEVSDMFVCKLIAEECGYLIAASIA</sequence>
<dbReference type="InterPro" id="IPR053738">
    <property type="entry name" value="Lambda_capsid_assembly"/>
</dbReference>
<gene>
    <name evidence="1" type="ORF">MM415A02758_0004</name>
</gene>
<proteinExistence type="predicted"/>
<dbReference type="EMBL" id="MT141951">
    <property type="protein sequence ID" value="QJA72443.1"/>
    <property type="molecule type" value="Genomic_DNA"/>
</dbReference>
<organism evidence="1">
    <name type="scientific">viral metagenome</name>
    <dbReference type="NCBI Taxonomy" id="1070528"/>
    <lineage>
        <taxon>unclassified sequences</taxon>
        <taxon>metagenomes</taxon>
        <taxon>organismal metagenomes</taxon>
    </lineage>
</organism>
<reference evidence="1" key="1">
    <citation type="submission" date="2020-03" db="EMBL/GenBank/DDBJ databases">
        <title>The deep terrestrial virosphere.</title>
        <authorList>
            <person name="Holmfeldt K."/>
            <person name="Nilsson E."/>
            <person name="Simone D."/>
            <person name="Lopez-Fernandez M."/>
            <person name="Wu X."/>
            <person name="de Brujin I."/>
            <person name="Lundin D."/>
            <person name="Andersson A."/>
            <person name="Bertilsson S."/>
            <person name="Dopson M."/>
        </authorList>
    </citation>
    <scope>NUCLEOTIDE SEQUENCE</scope>
    <source>
        <strain evidence="1">MM415A02758</strain>
    </source>
</reference>
<name>A0A6M3JR63_9ZZZZ</name>
<dbReference type="AlphaFoldDB" id="A0A6M3JR63"/>
<accession>A0A6M3JR63</accession>
<protein>
    <submittedName>
        <fullName evidence="1">Putative capsid protein</fullName>
    </submittedName>
</protein>